<accession>A0AAV6IX99</accession>
<dbReference type="EMBL" id="JACTNZ010000009">
    <property type="protein sequence ID" value="KAG5533491.1"/>
    <property type="molecule type" value="Genomic_DNA"/>
</dbReference>
<reference evidence="1" key="1">
    <citation type="submission" date="2020-08" db="EMBL/GenBank/DDBJ databases">
        <title>Plant Genome Project.</title>
        <authorList>
            <person name="Zhang R.-G."/>
        </authorList>
    </citation>
    <scope>NUCLEOTIDE SEQUENCE</scope>
    <source>
        <strain evidence="1">WSP0</strain>
        <tissue evidence="1">Leaf</tissue>
    </source>
</reference>
<proteinExistence type="predicted"/>
<dbReference type="Proteomes" id="UP000823749">
    <property type="component" value="Chromosome 9"/>
</dbReference>
<protein>
    <submittedName>
        <fullName evidence="1">Uncharacterized protein</fullName>
    </submittedName>
</protein>
<name>A0AAV6IX99_9ERIC</name>
<evidence type="ECO:0000313" key="1">
    <source>
        <dbReference type="EMBL" id="KAG5533491.1"/>
    </source>
</evidence>
<evidence type="ECO:0000313" key="2">
    <source>
        <dbReference type="Proteomes" id="UP000823749"/>
    </source>
</evidence>
<sequence length="50" mass="5439">MPSPGNVPLLISGNSIAMGPSPHPLSKQPLQYSIEIRLVMLWISTAARIR</sequence>
<dbReference type="AlphaFoldDB" id="A0AAV6IX99"/>
<keyword evidence="2" id="KW-1185">Reference proteome</keyword>
<organism evidence="1 2">
    <name type="scientific">Rhododendron griersonianum</name>
    <dbReference type="NCBI Taxonomy" id="479676"/>
    <lineage>
        <taxon>Eukaryota</taxon>
        <taxon>Viridiplantae</taxon>
        <taxon>Streptophyta</taxon>
        <taxon>Embryophyta</taxon>
        <taxon>Tracheophyta</taxon>
        <taxon>Spermatophyta</taxon>
        <taxon>Magnoliopsida</taxon>
        <taxon>eudicotyledons</taxon>
        <taxon>Gunneridae</taxon>
        <taxon>Pentapetalae</taxon>
        <taxon>asterids</taxon>
        <taxon>Ericales</taxon>
        <taxon>Ericaceae</taxon>
        <taxon>Ericoideae</taxon>
        <taxon>Rhodoreae</taxon>
        <taxon>Rhododendron</taxon>
    </lineage>
</organism>
<gene>
    <name evidence="1" type="ORF">RHGRI_027611</name>
</gene>
<comment type="caution">
    <text evidence="1">The sequence shown here is derived from an EMBL/GenBank/DDBJ whole genome shotgun (WGS) entry which is preliminary data.</text>
</comment>